<proteinExistence type="predicted"/>
<accession>A0A7W7YM67</accession>
<evidence type="ECO:0000313" key="1">
    <source>
        <dbReference type="EMBL" id="MBB5038679.1"/>
    </source>
</evidence>
<name>A0A7W7YM67_9BACT</name>
<gene>
    <name evidence="1" type="ORF">HNQ64_002942</name>
</gene>
<reference evidence="1 2" key="1">
    <citation type="submission" date="2020-08" db="EMBL/GenBank/DDBJ databases">
        <title>Genomic Encyclopedia of Type Strains, Phase IV (KMG-IV): sequencing the most valuable type-strain genomes for metagenomic binning, comparative biology and taxonomic classification.</title>
        <authorList>
            <person name="Goeker M."/>
        </authorList>
    </citation>
    <scope>NUCLEOTIDE SEQUENCE [LARGE SCALE GENOMIC DNA]</scope>
    <source>
        <strain evidence="1 2">DSM 12251</strain>
    </source>
</reference>
<protein>
    <submittedName>
        <fullName evidence="1">Uncharacterized protein</fullName>
    </submittedName>
</protein>
<evidence type="ECO:0000313" key="2">
    <source>
        <dbReference type="Proteomes" id="UP000534294"/>
    </source>
</evidence>
<comment type="caution">
    <text evidence="1">The sequence shown here is derived from an EMBL/GenBank/DDBJ whole genome shotgun (WGS) entry which is preliminary data.</text>
</comment>
<organism evidence="1 2">
    <name type="scientific">Prosthecobacter dejongeii</name>
    <dbReference type="NCBI Taxonomy" id="48465"/>
    <lineage>
        <taxon>Bacteria</taxon>
        <taxon>Pseudomonadati</taxon>
        <taxon>Verrucomicrobiota</taxon>
        <taxon>Verrucomicrobiia</taxon>
        <taxon>Verrucomicrobiales</taxon>
        <taxon>Verrucomicrobiaceae</taxon>
        <taxon>Prosthecobacter</taxon>
    </lineage>
</organism>
<sequence>MLPAGQTLVLETTIPYLRRTDGTWVMTVDYGAGNSGVYTTRHPQCVATFQYSFDRKSKPLFWWLSGKTFLTTPLQANQVFQLKP</sequence>
<dbReference type="AlphaFoldDB" id="A0A7W7YM67"/>
<dbReference type="EMBL" id="JACHIF010000005">
    <property type="protein sequence ID" value="MBB5038679.1"/>
    <property type="molecule type" value="Genomic_DNA"/>
</dbReference>
<keyword evidence="2" id="KW-1185">Reference proteome</keyword>
<dbReference type="Proteomes" id="UP000534294">
    <property type="component" value="Unassembled WGS sequence"/>
</dbReference>